<keyword evidence="6" id="KW-0413">Isomerase</keyword>
<comment type="catalytic activity">
    <reaction evidence="7">
        <text>Couples ATP hydrolysis with the unwinding of duplex DNA by translocating in the 3'-5' direction.</text>
        <dbReference type="EC" id="5.6.2.4"/>
    </reaction>
</comment>
<dbReference type="OrthoDB" id="9806690at2"/>
<evidence type="ECO:0000256" key="9">
    <source>
        <dbReference type="ARBA" id="ARBA00048988"/>
    </source>
</evidence>
<evidence type="ECO:0000313" key="15">
    <source>
        <dbReference type="Proteomes" id="UP000032604"/>
    </source>
</evidence>
<sequence>MTDQLVPGTPGRDPYGSTASGALPAPVSLGPATADEPGDPPVEEARTAESLLEALDDQQRLAAQALLGPVVVLAGAGTGKTRAITHRIAYGIQAGVYPPNRVMALTFTSRAAAELRGRLRELGAGPVTARTFHAAALKQLNFFWPQVVGGTMPRLIESKGRMLGHAAESLRLRLDTAALRDMAAEVEWRKVSMISIEQYGLAARTTRTLPPQLDADQAVALLQAYEDIKDQRRQLDFEDVLLATAGMIEAEPWVAQQVREQYRFFVVDEYQDVSPLQQTILDLWMGDRRDLCVVGDASQTIYSFAGAKSAYLLDFASRFPEATVVRLERNYRSTSGITEAANRLMRGRPGALTLVSADADPDGDGTGTPSARAAKGRGSSAVPGRGEGFRAPQVSAFPSDGAEARAIAGAIAQQIASGIAPEDIAVLYRMNGQSAVLEQALGDAGVSYQVRGSQRFFDRPEIKQALLALRGASVSISGEPLFKSVSDVLRGLGWSQQPPEQPGAVRDRWESLDAIMGLAERMPAGSTFRAFTDELLERQAGQHEPTVSAVTLATLHSAKGLEWEHVYLMGLSEGLVPISYAQTLEAVDEERRLLYVGITRARSGLRLSWSRSGPQRSGQREPSRFLAELDTRIAGGGAKRGG</sequence>
<dbReference type="Pfam" id="PF00580">
    <property type="entry name" value="UvrD-helicase"/>
    <property type="match status" value="1"/>
</dbReference>
<dbReference type="EC" id="5.6.2.4" evidence="8"/>
<dbReference type="GO" id="GO:0043138">
    <property type="term" value="F:3'-5' DNA helicase activity"/>
    <property type="evidence" value="ECO:0007669"/>
    <property type="project" value="UniProtKB-EC"/>
</dbReference>
<dbReference type="GO" id="GO:0005829">
    <property type="term" value="C:cytosol"/>
    <property type="evidence" value="ECO:0007669"/>
    <property type="project" value="TreeGrafter"/>
</dbReference>
<dbReference type="PROSITE" id="PS51198">
    <property type="entry name" value="UVRD_HELICASE_ATP_BIND"/>
    <property type="match status" value="1"/>
</dbReference>
<dbReference type="InterPro" id="IPR027417">
    <property type="entry name" value="P-loop_NTPase"/>
</dbReference>
<dbReference type="PANTHER" id="PTHR11070">
    <property type="entry name" value="UVRD / RECB / PCRA DNA HELICASE FAMILY MEMBER"/>
    <property type="match status" value="1"/>
</dbReference>
<reference evidence="14 15" key="1">
    <citation type="journal article" date="2015" name="Genome Announc.">
        <title>Complete Genome Sequence of Clavibacter michiganensis subsp. insidiosus R1-1 Using PacBio Single-Molecule Real-Time Technology.</title>
        <authorList>
            <person name="Lu Y."/>
            <person name="Samac D.A."/>
            <person name="Glazebrook J."/>
            <person name="Ishimaru C.A."/>
        </authorList>
    </citation>
    <scope>NUCLEOTIDE SEQUENCE [LARGE SCALE GENOMIC DNA]</scope>
    <source>
        <strain evidence="14 15">R1-1</strain>
    </source>
</reference>
<evidence type="ECO:0000256" key="3">
    <source>
        <dbReference type="ARBA" id="ARBA00022801"/>
    </source>
</evidence>
<feature type="domain" description="UvrD-like helicase C-terminal" evidence="13">
    <location>
        <begin position="335"/>
        <end position="603"/>
    </location>
</feature>
<feature type="domain" description="UvrD-like helicase ATP-binding" evidence="12">
    <location>
        <begin position="53"/>
        <end position="334"/>
    </location>
</feature>
<dbReference type="SUPFAM" id="SSF52540">
    <property type="entry name" value="P-loop containing nucleoside triphosphate hydrolases"/>
    <property type="match status" value="1"/>
</dbReference>
<dbReference type="GO" id="GO:0016887">
    <property type="term" value="F:ATP hydrolysis activity"/>
    <property type="evidence" value="ECO:0007669"/>
    <property type="project" value="RHEA"/>
</dbReference>
<evidence type="ECO:0000259" key="12">
    <source>
        <dbReference type="PROSITE" id="PS51198"/>
    </source>
</evidence>
<evidence type="ECO:0000256" key="6">
    <source>
        <dbReference type="ARBA" id="ARBA00023235"/>
    </source>
</evidence>
<dbReference type="Pfam" id="PF13361">
    <property type="entry name" value="UvrD_C"/>
    <property type="match status" value="2"/>
</dbReference>
<dbReference type="Proteomes" id="UP000032604">
    <property type="component" value="Chromosome"/>
</dbReference>
<evidence type="ECO:0000256" key="11">
    <source>
        <dbReference type="SAM" id="MobiDB-lite"/>
    </source>
</evidence>
<dbReference type="GO" id="GO:0000725">
    <property type="term" value="P:recombinational repair"/>
    <property type="evidence" value="ECO:0007669"/>
    <property type="project" value="TreeGrafter"/>
</dbReference>
<evidence type="ECO:0000256" key="10">
    <source>
        <dbReference type="PROSITE-ProRule" id="PRU00560"/>
    </source>
</evidence>
<dbReference type="GO" id="GO:0003677">
    <property type="term" value="F:DNA binding"/>
    <property type="evidence" value="ECO:0007669"/>
    <property type="project" value="InterPro"/>
</dbReference>
<accession>A0A0D5CGZ5</accession>
<organism evidence="14 15">
    <name type="scientific">Clavibacter michiganensis subsp. insidiosus</name>
    <dbReference type="NCBI Taxonomy" id="33014"/>
    <lineage>
        <taxon>Bacteria</taxon>
        <taxon>Bacillati</taxon>
        <taxon>Actinomycetota</taxon>
        <taxon>Actinomycetes</taxon>
        <taxon>Micrococcales</taxon>
        <taxon>Microbacteriaceae</taxon>
        <taxon>Clavibacter</taxon>
    </lineage>
</organism>
<evidence type="ECO:0000256" key="1">
    <source>
        <dbReference type="ARBA" id="ARBA00009922"/>
    </source>
</evidence>
<comment type="catalytic activity">
    <reaction evidence="9">
        <text>ATP + H2O = ADP + phosphate + H(+)</text>
        <dbReference type="Rhea" id="RHEA:13065"/>
        <dbReference type="ChEBI" id="CHEBI:15377"/>
        <dbReference type="ChEBI" id="CHEBI:15378"/>
        <dbReference type="ChEBI" id="CHEBI:30616"/>
        <dbReference type="ChEBI" id="CHEBI:43474"/>
        <dbReference type="ChEBI" id="CHEBI:456216"/>
        <dbReference type="EC" id="5.6.2.4"/>
    </reaction>
</comment>
<proteinExistence type="inferred from homology"/>
<gene>
    <name evidence="14" type="ORF">VO01_04920</name>
</gene>
<dbReference type="Gene3D" id="1.10.486.10">
    <property type="entry name" value="PCRA, domain 4"/>
    <property type="match status" value="1"/>
</dbReference>
<dbReference type="GO" id="GO:0033202">
    <property type="term" value="C:DNA helicase complex"/>
    <property type="evidence" value="ECO:0007669"/>
    <property type="project" value="TreeGrafter"/>
</dbReference>
<comment type="similarity">
    <text evidence="1">Belongs to the helicase family. UvrD subfamily.</text>
</comment>
<feature type="binding site" evidence="10">
    <location>
        <begin position="74"/>
        <end position="81"/>
    </location>
    <ligand>
        <name>ATP</name>
        <dbReference type="ChEBI" id="CHEBI:30616"/>
    </ligand>
</feature>
<dbReference type="InterPro" id="IPR014016">
    <property type="entry name" value="UvrD-like_ATP-bd"/>
</dbReference>
<evidence type="ECO:0000256" key="8">
    <source>
        <dbReference type="ARBA" id="ARBA00034808"/>
    </source>
</evidence>
<dbReference type="Gene3D" id="1.10.10.160">
    <property type="match status" value="1"/>
</dbReference>
<feature type="region of interest" description="Disordered" evidence="11">
    <location>
        <begin position="355"/>
        <end position="392"/>
    </location>
</feature>
<dbReference type="PROSITE" id="PS51217">
    <property type="entry name" value="UVRD_HELICASE_CTER"/>
    <property type="match status" value="1"/>
</dbReference>
<keyword evidence="5 10" id="KW-0067">ATP-binding</keyword>
<evidence type="ECO:0000259" key="13">
    <source>
        <dbReference type="PROSITE" id="PS51217"/>
    </source>
</evidence>
<dbReference type="PANTHER" id="PTHR11070:SF69">
    <property type="entry name" value="ATP-DEPENDENT DNA HELICASE UVRD2"/>
    <property type="match status" value="1"/>
</dbReference>
<dbReference type="GO" id="GO:0005524">
    <property type="term" value="F:ATP binding"/>
    <property type="evidence" value="ECO:0007669"/>
    <property type="project" value="UniProtKB-UniRule"/>
</dbReference>
<keyword evidence="2 10" id="KW-0547">Nucleotide-binding</keyword>
<dbReference type="InterPro" id="IPR014017">
    <property type="entry name" value="DNA_helicase_UvrD-like_C"/>
</dbReference>
<dbReference type="PATRIC" id="fig|33014.5.peg.1027"/>
<dbReference type="CDD" id="cd17932">
    <property type="entry name" value="DEXQc_UvrD"/>
    <property type="match status" value="1"/>
</dbReference>
<dbReference type="HOGENOM" id="CLU_004585_5_6_11"/>
<dbReference type="KEGG" id="cmh:VO01_04920"/>
<dbReference type="InterPro" id="IPR000212">
    <property type="entry name" value="DNA_helicase_UvrD/REP"/>
</dbReference>
<dbReference type="RefSeq" id="WP_045527269.1">
    <property type="nucleotide sequence ID" value="NZ_CP011043.1"/>
</dbReference>
<feature type="region of interest" description="Disordered" evidence="11">
    <location>
        <begin position="1"/>
        <end position="43"/>
    </location>
</feature>
<dbReference type="AlphaFoldDB" id="A0A0D5CGZ5"/>
<dbReference type="Gene3D" id="3.40.50.300">
    <property type="entry name" value="P-loop containing nucleotide triphosphate hydrolases"/>
    <property type="match status" value="3"/>
</dbReference>
<dbReference type="EMBL" id="CP011043">
    <property type="protein sequence ID" value="AJW78559.1"/>
    <property type="molecule type" value="Genomic_DNA"/>
</dbReference>
<evidence type="ECO:0000256" key="7">
    <source>
        <dbReference type="ARBA" id="ARBA00034617"/>
    </source>
</evidence>
<keyword evidence="3 10" id="KW-0378">Hydrolase</keyword>
<evidence type="ECO:0000256" key="2">
    <source>
        <dbReference type="ARBA" id="ARBA00022741"/>
    </source>
</evidence>
<evidence type="ECO:0000256" key="4">
    <source>
        <dbReference type="ARBA" id="ARBA00022806"/>
    </source>
</evidence>
<keyword evidence="4 10" id="KW-0347">Helicase</keyword>
<feature type="compositionally biased region" description="Low complexity" evidence="11">
    <location>
        <begin position="367"/>
        <end position="381"/>
    </location>
</feature>
<evidence type="ECO:0000256" key="5">
    <source>
        <dbReference type="ARBA" id="ARBA00022840"/>
    </source>
</evidence>
<evidence type="ECO:0000313" key="14">
    <source>
        <dbReference type="EMBL" id="AJW78559.1"/>
    </source>
</evidence>
<dbReference type="InterPro" id="IPR013986">
    <property type="entry name" value="DExx_box_DNA_helicase_dom_sf"/>
</dbReference>
<name>A0A0D5CGZ5_9MICO</name>
<protein>
    <recommendedName>
        <fullName evidence="8">DNA 3'-5' helicase</fullName>
        <ecNumber evidence="8">5.6.2.4</ecNumber>
    </recommendedName>
</protein>